<keyword evidence="1" id="KW-0472">Membrane</keyword>
<keyword evidence="1" id="KW-0812">Transmembrane</keyword>
<dbReference type="RefSeq" id="WP_116694944.1">
    <property type="nucleotide sequence ID" value="NZ_QEHR01000007.1"/>
</dbReference>
<protein>
    <recommendedName>
        <fullName evidence="4">VWA domain-containing protein</fullName>
    </recommendedName>
</protein>
<evidence type="ECO:0008006" key="4">
    <source>
        <dbReference type="Google" id="ProtNLM"/>
    </source>
</evidence>
<proteinExistence type="predicted"/>
<keyword evidence="3" id="KW-1185">Reference proteome</keyword>
<dbReference type="EMBL" id="QEHR01000007">
    <property type="protein sequence ID" value="PVW13811.1"/>
    <property type="molecule type" value="Genomic_DNA"/>
</dbReference>
<dbReference type="AlphaFoldDB" id="A0A2U0HY57"/>
<name>A0A2U0HY57_9FLAO</name>
<evidence type="ECO:0000256" key="1">
    <source>
        <dbReference type="SAM" id="Phobius"/>
    </source>
</evidence>
<gene>
    <name evidence="2" type="ORF">DDV96_11680</name>
</gene>
<feature type="transmembrane region" description="Helical" evidence="1">
    <location>
        <begin position="36"/>
        <end position="54"/>
    </location>
</feature>
<evidence type="ECO:0000313" key="3">
    <source>
        <dbReference type="Proteomes" id="UP000245962"/>
    </source>
</evidence>
<dbReference type="PANTHER" id="PTHR37947:SF1">
    <property type="entry name" value="BLL2462 PROTEIN"/>
    <property type="match status" value="1"/>
</dbReference>
<organism evidence="2 3">
    <name type="scientific">Marixanthomonas spongiae</name>
    <dbReference type="NCBI Taxonomy" id="2174845"/>
    <lineage>
        <taxon>Bacteria</taxon>
        <taxon>Pseudomonadati</taxon>
        <taxon>Bacteroidota</taxon>
        <taxon>Flavobacteriia</taxon>
        <taxon>Flavobacteriales</taxon>
        <taxon>Flavobacteriaceae</taxon>
        <taxon>Marixanthomonas</taxon>
    </lineage>
</organism>
<dbReference type="OrthoDB" id="9763076at2"/>
<feature type="transmembrane region" description="Helical" evidence="1">
    <location>
        <begin position="6"/>
        <end position="24"/>
    </location>
</feature>
<dbReference type="Proteomes" id="UP000245962">
    <property type="component" value="Unassembled WGS sequence"/>
</dbReference>
<accession>A0A2U0HY57</accession>
<reference evidence="2 3" key="1">
    <citation type="submission" date="2018-04" db="EMBL/GenBank/DDBJ databases">
        <title>Marixanthomonas spongiae HN-E44 sp. nov., isolated from a marine sponge.</title>
        <authorList>
            <person name="Luo L."/>
            <person name="Zhuang L."/>
        </authorList>
    </citation>
    <scope>NUCLEOTIDE SEQUENCE [LARGE SCALE GENOMIC DNA]</scope>
    <source>
        <strain evidence="2 3">HN-E44</strain>
    </source>
</reference>
<comment type="caution">
    <text evidence="2">The sequence shown here is derived from an EMBL/GenBank/DDBJ whole genome shotgun (WGS) entry which is preliminary data.</text>
</comment>
<sequence>MTTETILYICIAGVISLVLALFMYGYKTKYSKSLRWTFGILRFITLFSLLVLLINPKFKSETYSVEKPHLPVLVDNSASIAELEQTDNVSALLDKLKNNSALNDKYDVSYFSFGNDFGELDSLSFSEKNTDLSKALDATNALFKNETAPTILATDGNQTLGRDYEFSSATYKNAIYPLILGDSTTYTDLKIARLNSNRYAFLKNKFPVEVILVYNGTGSVRSQFIISQNGTTVYRETVAFSENANSKTLNFTLPASNVGLQKYVAQISPLEDEKNTTNNTKQFAVEVIDQATNVLVVSDIIHPDLGALKKAITANEQRTLTIKKPSEAASLLNDYQLIVLYQPERGFAQVYSEIKKLKKNTLTITGTNTDWNFLNGIQQQFKKETSLQTEDVSAVLNKNYSTFAVTDIGFNDFPPLTATFGELRVMVPYETLLDQAINGFETGNPLLATTELNGKRDAIWDGEGLWKWRAQSYLQHDNFQEFDGFIGKLVQYLASNKRRSRLEVSNETFYYNNSPIKVSAQYFDKNYVFDSRAALNITVRNVETDKRTKFPLLLKNNFYEVDLNSLPAGDYQFTVSVEEEEIARDGSFTILDFNVEQQFLNANVSKLKRLAEKTSGTAYFPMKTDALIESLITNDSYRSIQKSELKTVPLIDWKYLLALIVLTLSAEWFIRKYNGLI</sequence>
<dbReference type="PANTHER" id="PTHR37947">
    <property type="entry name" value="BLL2462 PROTEIN"/>
    <property type="match status" value="1"/>
</dbReference>
<evidence type="ECO:0000313" key="2">
    <source>
        <dbReference type="EMBL" id="PVW13811.1"/>
    </source>
</evidence>
<keyword evidence="1" id="KW-1133">Transmembrane helix</keyword>